<dbReference type="EMBL" id="JBEOZM010000004">
    <property type="protein sequence ID" value="MER6267804.1"/>
    <property type="molecule type" value="Genomic_DNA"/>
</dbReference>
<gene>
    <name evidence="3" type="ORF">ABT211_10955</name>
</gene>
<dbReference type="InterPro" id="IPR002477">
    <property type="entry name" value="Peptidoglycan-bd-like"/>
</dbReference>
<evidence type="ECO:0000313" key="3">
    <source>
        <dbReference type="EMBL" id="MER6267804.1"/>
    </source>
</evidence>
<accession>A0ABV1TCN9</accession>
<feature type="chain" id="PRO_5047182826" evidence="1">
    <location>
        <begin position="28"/>
        <end position="122"/>
    </location>
</feature>
<keyword evidence="4" id="KW-1185">Reference proteome</keyword>
<keyword evidence="1" id="KW-0732">Signal</keyword>
<evidence type="ECO:0000256" key="1">
    <source>
        <dbReference type="SAM" id="SignalP"/>
    </source>
</evidence>
<evidence type="ECO:0000313" key="4">
    <source>
        <dbReference type="Proteomes" id="UP001490365"/>
    </source>
</evidence>
<dbReference type="SUPFAM" id="SSF47090">
    <property type="entry name" value="PGBD-like"/>
    <property type="match status" value="1"/>
</dbReference>
<organism evidence="3 4">
    <name type="scientific">Streptomyces sp. 900105755</name>
    <dbReference type="NCBI Taxonomy" id="3154389"/>
    <lineage>
        <taxon>Bacteria</taxon>
        <taxon>Bacillati</taxon>
        <taxon>Actinomycetota</taxon>
        <taxon>Actinomycetes</taxon>
        <taxon>Kitasatosporales</taxon>
        <taxon>Streptomycetaceae</taxon>
        <taxon>Streptomyces</taxon>
    </lineage>
</organism>
<dbReference type="Proteomes" id="UP001490365">
    <property type="component" value="Unassembled WGS sequence"/>
</dbReference>
<feature type="signal peptide" evidence="1">
    <location>
        <begin position="1"/>
        <end position="27"/>
    </location>
</feature>
<dbReference type="InterPro" id="IPR036366">
    <property type="entry name" value="PGBDSf"/>
</dbReference>
<protein>
    <submittedName>
        <fullName evidence="3">Peptidoglycan-binding protein</fullName>
    </submittedName>
</protein>
<sequence length="122" mass="12777">MRRNRLLTPAAVLGAAVALGPALPHTAAATPGQNCSYVTSGYQPTLGYGATGAAVSQVQCLSNAWGGQPPRLATDGVYGTATQRKIEWIQTCHGLPASGVVEGRTWHVLYHPALDCYVPYPS</sequence>
<proteinExistence type="predicted"/>
<comment type="caution">
    <text evidence="3">The sequence shown here is derived from an EMBL/GenBank/DDBJ whole genome shotgun (WGS) entry which is preliminary data.</text>
</comment>
<evidence type="ECO:0000259" key="2">
    <source>
        <dbReference type="Pfam" id="PF01471"/>
    </source>
</evidence>
<reference evidence="3 4" key="1">
    <citation type="submission" date="2024-06" db="EMBL/GenBank/DDBJ databases">
        <title>The Natural Products Discovery Center: Release of the First 8490 Sequenced Strains for Exploring Actinobacteria Biosynthetic Diversity.</title>
        <authorList>
            <person name="Kalkreuter E."/>
            <person name="Kautsar S.A."/>
            <person name="Yang D."/>
            <person name="Bader C.D."/>
            <person name="Teijaro C.N."/>
            <person name="Fluegel L."/>
            <person name="Davis C.M."/>
            <person name="Simpson J.R."/>
            <person name="Lauterbach L."/>
            <person name="Steele A.D."/>
            <person name="Gui C."/>
            <person name="Meng S."/>
            <person name="Li G."/>
            <person name="Viehrig K."/>
            <person name="Ye F."/>
            <person name="Su P."/>
            <person name="Kiefer A.F."/>
            <person name="Nichols A."/>
            <person name="Cepeda A.J."/>
            <person name="Yan W."/>
            <person name="Fan B."/>
            <person name="Jiang Y."/>
            <person name="Adhikari A."/>
            <person name="Zheng C.-J."/>
            <person name="Schuster L."/>
            <person name="Cowan T.M."/>
            <person name="Smanski M.J."/>
            <person name="Chevrette M.G."/>
            <person name="De Carvalho L.P.S."/>
            <person name="Shen B."/>
        </authorList>
    </citation>
    <scope>NUCLEOTIDE SEQUENCE [LARGE SCALE GENOMIC DNA]</scope>
    <source>
        <strain evidence="3 4">NPDC001694</strain>
    </source>
</reference>
<dbReference type="RefSeq" id="WP_351956466.1">
    <property type="nucleotide sequence ID" value="NZ_JBEOZM010000004.1"/>
</dbReference>
<dbReference type="Gene3D" id="1.10.101.10">
    <property type="entry name" value="PGBD-like superfamily/PGBD"/>
    <property type="match status" value="1"/>
</dbReference>
<dbReference type="InterPro" id="IPR036365">
    <property type="entry name" value="PGBD-like_sf"/>
</dbReference>
<feature type="domain" description="Peptidoglycan binding-like" evidence="2">
    <location>
        <begin position="52"/>
        <end position="109"/>
    </location>
</feature>
<name>A0ABV1TCN9_9ACTN</name>
<dbReference type="Pfam" id="PF01471">
    <property type="entry name" value="PG_binding_1"/>
    <property type="match status" value="1"/>
</dbReference>